<dbReference type="Pfam" id="PF09986">
    <property type="entry name" value="DUF2225"/>
    <property type="match status" value="1"/>
</dbReference>
<dbReference type="EMBL" id="JADKPV010000006">
    <property type="protein sequence ID" value="MBF4501830.1"/>
    <property type="molecule type" value="Genomic_DNA"/>
</dbReference>
<accession>A0A8J7GKR7</accession>
<evidence type="ECO:0000313" key="1">
    <source>
        <dbReference type="EMBL" id="MBF4501830.1"/>
    </source>
</evidence>
<protein>
    <submittedName>
        <fullName evidence="1">DUF2225 domain-containing protein</fullName>
    </submittedName>
</protein>
<dbReference type="Gene3D" id="1.25.40.10">
    <property type="entry name" value="Tetratricopeptide repeat domain"/>
    <property type="match status" value="1"/>
</dbReference>
<proteinExistence type="predicted"/>
<dbReference type="SUPFAM" id="SSF48452">
    <property type="entry name" value="TPR-like"/>
    <property type="match status" value="1"/>
</dbReference>
<dbReference type="AlphaFoldDB" id="A0A8J7GKR7"/>
<keyword evidence="2" id="KW-1185">Reference proteome</keyword>
<dbReference type="InterPro" id="IPR011990">
    <property type="entry name" value="TPR-like_helical_dom_sf"/>
</dbReference>
<dbReference type="InterPro" id="IPR018708">
    <property type="entry name" value="DUF2225"/>
</dbReference>
<sequence>MQIEPIYPKSMTCLYCKHPFKTSRVRSRFVRVASHDTDFKPNYKNIAANPLYYNVAVCPSCGFAFTEDFVPYFTPHAEQNIEKIIRANWIERDLTGERSIEEAIETYKLALLSAKLKEEKALPTAGLALRLAWLYRELGDKENEIRFLTASRDAYKEAFTTGDHIGTTMSETRVVYLIAELSWRIGDKDEAIRNFSYIISNQKNSTDPKAVDLAKERWQEIRELHGDQSE</sequence>
<dbReference type="Proteomes" id="UP000622653">
    <property type="component" value="Unassembled WGS sequence"/>
</dbReference>
<evidence type="ECO:0000313" key="2">
    <source>
        <dbReference type="Proteomes" id="UP000622653"/>
    </source>
</evidence>
<comment type="caution">
    <text evidence="1">The sequence shown here is derived from an EMBL/GenBank/DDBJ whole genome shotgun (WGS) entry which is preliminary data.</text>
</comment>
<reference evidence="1" key="1">
    <citation type="submission" date="2020-11" db="EMBL/GenBank/DDBJ databases">
        <title>Multidrug resistant novel bacterium Savagea serpentis sp. nov., isolated from the scats of a vine snake (Ahaetulla nasuta).</title>
        <authorList>
            <person name="Venkata Ramana V."/>
            <person name="Vikas Patil S."/>
            <person name="Yogita Lugani V."/>
        </authorList>
    </citation>
    <scope>NUCLEOTIDE SEQUENCE</scope>
    <source>
        <strain evidence="1">SN6</strain>
    </source>
</reference>
<organism evidence="1 2">
    <name type="scientific">Savagea serpentis</name>
    <dbReference type="NCBI Taxonomy" id="2785297"/>
    <lineage>
        <taxon>Bacteria</taxon>
        <taxon>Bacillati</taxon>
        <taxon>Bacillota</taxon>
        <taxon>Bacilli</taxon>
        <taxon>Bacillales</taxon>
        <taxon>Caryophanaceae</taxon>
        <taxon>Savagea</taxon>
    </lineage>
</organism>
<gene>
    <name evidence="1" type="ORF">IRY55_10695</name>
</gene>
<name>A0A8J7GKR7_9BACL</name>
<dbReference type="RefSeq" id="WP_194563313.1">
    <property type="nucleotide sequence ID" value="NZ_JADKPV010000006.1"/>
</dbReference>